<feature type="transmembrane region" description="Helical" evidence="6">
    <location>
        <begin position="93"/>
        <end position="114"/>
    </location>
</feature>
<evidence type="ECO:0000313" key="8">
    <source>
        <dbReference type="Proteomes" id="UP001501692"/>
    </source>
</evidence>
<keyword evidence="8" id="KW-1185">Reference proteome</keyword>
<accession>A0ABP9H3U4</accession>
<dbReference type="InterPro" id="IPR050833">
    <property type="entry name" value="Poly_Biosynth_Transport"/>
</dbReference>
<dbReference type="RefSeq" id="WP_345163955.1">
    <property type="nucleotide sequence ID" value="NZ_BAABJK010000002.1"/>
</dbReference>
<dbReference type="InterPro" id="IPR044550">
    <property type="entry name" value="WzxE"/>
</dbReference>
<sequence length="432" mass="49917">MKFLKEHKDLFLVKLFSFNSVGVILRSILGLISQKLIAVFLGPEGVALVGNLRNTLALFGLGATTGIDQGVLKYQSEFEEEPSVLKKLYITSAAYALLGSIIVFLILFFGATFWSNYLFKTPKFDYLFIILSFTMPFTALYNLSFAVINGKSNYKKATIVSFVTYTLVTLLIIILVIFYQLSGALLAVTLTPITQLLTLFLFVRKEMYLFLNKKIRFDKLFKNKLFVFIIMAIAAVVLSNIVELQLRNYLIKKLSATEAGYWTSMMSLSNYYLSFMTGVYSLYVLPKYAKIKSLQVFKLELIKIYKFVIPVFCCLFLGVFIFRMFIIKILYTTEFLPMEQLFKWQLFGDLIKIIAVVLAYQFIAQKKWKLFIITEAVSYMLLYIFGVYFINKMGVEGIVFAHFLRYVIYLIIIIFTVKYSFRTNNKLDEIND</sequence>
<feature type="transmembrane region" description="Helical" evidence="6">
    <location>
        <begin position="126"/>
        <end position="147"/>
    </location>
</feature>
<dbReference type="CDD" id="cd13125">
    <property type="entry name" value="MATE_like_10"/>
    <property type="match status" value="1"/>
</dbReference>
<evidence type="ECO:0000256" key="6">
    <source>
        <dbReference type="SAM" id="Phobius"/>
    </source>
</evidence>
<dbReference type="Pfam" id="PF13440">
    <property type="entry name" value="Polysacc_synt_3"/>
    <property type="match status" value="1"/>
</dbReference>
<reference evidence="8" key="1">
    <citation type="journal article" date="2019" name="Int. J. Syst. Evol. Microbiol.">
        <title>The Global Catalogue of Microorganisms (GCM) 10K type strain sequencing project: providing services to taxonomists for standard genome sequencing and annotation.</title>
        <authorList>
            <consortium name="The Broad Institute Genomics Platform"/>
            <consortium name="The Broad Institute Genome Sequencing Center for Infectious Disease"/>
            <person name="Wu L."/>
            <person name="Ma J."/>
        </authorList>
    </citation>
    <scope>NUCLEOTIDE SEQUENCE [LARGE SCALE GENOMIC DNA]</scope>
    <source>
        <strain evidence="8">JCM 18287</strain>
    </source>
</reference>
<evidence type="ECO:0000256" key="2">
    <source>
        <dbReference type="ARBA" id="ARBA00022475"/>
    </source>
</evidence>
<evidence type="ECO:0000256" key="4">
    <source>
        <dbReference type="ARBA" id="ARBA00022989"/>
    </source>
</evidence>
<feature type="transmembrane region" description="Helical" evidence="6">
    <location>
        <begin position="370"/>
        <end position="391"/>
    </location>
</feature>
<feature type="transmembrane region" description="Helical" evidence="6">
    <location>
        <begin position="304"/>
        <end position="326"/>
    </location>
</feature>
<keyword evidence="2" id="KW-1003">Cell membrane</keyword>
<keyword evidence="5 6" id="KW-0472">Membrane</keyword>
<feature type="transmembrane region" description="Helical" evidence="6">
    <location>
        <begin position="262"/>
        <end position="283"/>
    </location>
</feature>
<dbReference type="EMBL" id="BAABJK010000002">
    <property type="protein sequence ID" value="GAA4959402.1"/>
    <property type="molecule type" value="Genomic_DNA"/>
</dbReference>
<proteinExistence type="predicted"/>
<comment type="caution">
    <text evidence="7">The sequence shown here is derived from an EMBL/GenBank/DDBJ whole genome shotgun (WGS) entry which is preliminary data.</text>
</comment>
<feature type="transmembrane region" description="Helical" evidence="6">
    <location>
        <begin position="185"/>
        <end position="204"/>
    </location>
</feature>
<feature type="transmembrane region" description="Helical" evidence="6">
    <location>
        <begin position="346"/>
        <end position="363"/>
    </location>
</feature>
<evidence type="ECO:0000256" key="5">
    <source>
        <dbReference type="ARBA" id="ARBA00023136"/>
    </source>
</evidence>
<evidence type="ECO:0000256" key="3">
    <source>
        <dbReference type="ARBA" id="ARBA00022692"/>
    </source>
</evidence>
<evidence type="ECO:0000256" key="1">
    <source>
        <dbReference type="ARBA" id="ARBA00004651"/>
    </source>
</evidence>
<dbReference type="PANTHER" id="PTHR30250:SF30">
    <property type="entry name" value="LIPID III FLIPPASE"/>
    <property type="match status" value="1"/>
</dbReference>
<name>A0ABP9H3U4_9FLAO</name>
<protein>
    <submittedName>
        <fullName evidence="7">O-antigen translocase</fullName>
    </submittedName>
</protein>
<dbReference type="Proteomes" id="UP001501692">
    <property type="component" value="Unassembled WGS sequence"/>
</dbReference>
<keyword evidence="4 6" id="KW-1133">Transmembrane helix</keyword>
<feature type="transmembrane region" description="Helical" evidence="6">
    <location>
        <begin position="159"/>
        <end position="179"/>
    </location>
</feature>
<organism evidence="7 8">
    <name type="scientific">Algibacter aquimarinus</name>
    <dbReference type="NCBI Taxonomy" id="1136748"/>
    <lineage>
        <taxon>Bacteria</taxon>
        <taxon>Pseudomonadati</taxon>
        <taxon>Bacteroidota</taxon>
        <taxon>Flavobacteriia</taxon>
        <taxon>Flavobacteriales</taxon>
        <taxon>Flavobacteriaceae</taxon>
        <taxon>Algibacter</taxon>
    </lineage>
</organism>
<comment type="subcellular location">
    <subcellularLocation>
        <location evidence="1">Cell membrane</location>
        <topology evidence="1">Multi-pass membrane protein</topology>
    </subcellularLocation>
</comment>
<dbReference type="PANTHER" id="PTHR30250">
    <property type="entry name" value="PST FAMILY PREDICTED COLANIC ACID TRANSPORTER"/>
    <property type="match status" value="1"/>
</dbReference>
<keyword evidence="3 6" id="KW-0812">Transmembrane</keyword>
<gene>
    <name evidence="7" type="ORF">GCM10023315_03790</name>
</gene>
<feature type="transmembrane region" description="Helical" evidence="6">
    <location>
        <begin position="12"/>
        <end position="32"/>
    </location>
</feature>
<evidence type="ECO:0000313" key="7">
    <source>
        <dbReference type="EMBL" id="GAA4959402.1"/>
    </source>
</evidence>
<feature type="transmembrane region" description="Helical" evidence="6">
    <location>
        <begin position="225"/>
        <end position="242"/>
    </location>
</feature>
<feature type="transmembrane region" description="Helical" evidence="6">
    <location>
        <begin position="397"/>
        <end position="417"/>
    </location>
</feature>